<dbReference type="Proteomes" id="UP000320095">
    <property type="component" value="Unassembled WGS sequence"/>
</dbReference>
<accession>A0A502EJM9</accession>
<evidence type="ECO:0000256" key="2">
    <source>
        <dbReference type="ARBA" id="ARBA00022827"/>
    </source>
</evidence>
<evidence type="ECO:0000256" key="1">
    <source>
        <dbReference type="ARBA" id="ARBA00022630"/>
    </source>
</evidence>
<evidence type="ECO:0000259" key="4">
    <source>
        <dbReference type="Pfam" id="PF02770"/>
    </source>
</evidence>
<dbReference type="RefSeq" id="WP_140687205.1">
    <property type="nucleotide sequence ID" value="NZ_RCZG01000001.1"/>
</dbReference>
<feature type="domain" description="Acyl-CoA oxidase/dehydrogenase middle" evidence="4">
    <location>
        <begin position="204"/>
        <end position="275"/>
    </location>
</feature>
<comment type="caution">
    <text evidence="5">The sequence shown here is derived from an EMBL/GenBank/DDBJ whole genome shotgun (WGS) entry which is preliminary data.</text>
</comment>
<evidence type="ECO:0000313" key="5">
    <source>
        <dbReference type="EMBL" id="TPG36541.1"/>
    </source>
</evidence>
<dbReference type="GO" id="GO:0003995">
    <property type="term" value="F:acyl-CoA dehydrogenase activity"/>
    <property type="evidence" value="ECO:0007669"/>
    <property type="project" value="TreeGrafter"/>
</dbReference>
<gene>
    <name evidence="5" type="ORF">EAH80_00800</name>
</gene>
<dbReference type="EMBL" id="RCZG01000001">
    <property type="protein sequence ID" value="TPG36541.1"/>
    <property type="molecule type" value="Genomic_DNA"/>
</dbReference>
<organism evidence="5 6">
    <name type="scientific">Mycolicibacterium hodleri</name>
    <dbReference type="NCBI Taxonomy" id="49897"/>
    <lineage>
        <taxon>Bacteria</taxon>
        <taxon>Bacillati</taxon>
        <taxon>Actinomycetota</taxon>
        <taxon>Actinomycetes</taxon>
        <taxon>Mycobacteriales</taxon>
        <taxon>Mycobacteriaceae</taxon>
        <taxon>Mycolicibacterium</taxon>
    </lineage>
</organism>
<dbReference type="PANTHER" id="PTHR43884">
    <property type="entry name" value="ACYL-COA DEHYDROGENASE"/>
    <property type="match status" value="1"/>
</dbReference>
<evidence type="ECO:0000313" key="6">
    <source>
        <dbReference type="Proteomes" id="UP000320095"/>
    </source>
</evidence>
<keyword evidence="1" id="KW-0285">Flavoprotein</keyword>
<dbReference type="Gene3D" id="1.20.140.10">
    <property type="entry name" value="Butyryl-CoA Dehydrogenase, subunit A, domain 3"/>
    <property type="match status" value="1"/>
</dbReference>
<dbReference type="Pfam" id="PF02770">
    <property type="entry name" value="Acyl-CoA_dh_M"/>
    <property type="match status" value="1"/>
</dbReference>
<keyword evidence="6" id="KW-1185">Reference proteome</keyword>
<dbReference type="InterPro" id="IPR046373">
    <property type="entry name" value="Acyl-CoA_Oxase/DH_mid-dom_sf"/>
</dbReference>
<dbReference type="SUPFAM" id="SSF47203">
    <property type="entry name" value="Acyl-CoA dehydrogenase C-terminal domain-like"/>
    <property type="match status" value="1"/>
</dbReference>
<keyword evidence="3" id="KW-0560">Oxidoreductase</keyword>
<dbReference type="InterPro" id="IPR036250">
    <property type="entry name" value="AcylCo_DH-like_C"/>
</dbReference>
<evidence type="ECO:0000256" key="3">
    <source>
        <dbReference type="ARBA" id="ARBA00023002"/>
    </source>
</evidence>
<dbReference type="AlphaFoldDB" id="A0A502EJM9"/>
<dbReference type="PANTHER" id="PTHR43884:SF20">
    <property type="entry name" value="ACYL-COA DEHYDROGENASE FADE28"/>
    <property type="match status" value="1"/>
</dbReference>
<dbReference type="InterPro" id="IPR006091">
    <property type="entry name" value="Acyl-CoA_Oxase/DH_mid-dom"/>
</dbReference>
<dbReference type="SUPFAM" id="SSF56645">
    <property type="entry name" value="Acyl-CoA dehydrogenase NM domain-like"/>
    <property type="match status" value="1"/>
</dbReference>
<name>A0A502EJM9_9MYCO</name>
<reference evidence="5 6" key="1">
    <citation type="journal article" date="2019" name="Environ. Microbiol.">
        <title>Species interactions and distinct microbial communities in high Arctic permafrost affected cryosols are associated with the CH4 and CO2 gas fluxes.</title>
        <authorList>
            <person name="Altshuler I."/>
            <person name="Hamel J."/>
            <person name="Turney S."/>
            <person name="Magnuson E."/>
            <person name="Levesque R."/>
            <person name="Greer C."/>
            <person name="Whyte L.G."/>
        </authorList>
    </citation>
    <scope>NUCLEOTIDE SEQUENCE [LARGE SCALE GENOMIC DNA]</scope>
    <source>
        <strain evidence="5 6">S5.20</strain>
    </source>
</reference>
<dbReference type="OrthoDB" id="4761766at2"/>
<proteinExistence type="predicted"/>
<keyword evidence="2" id="KW-0274">FAD</keyword>
<dbReference type="InterPro" id="IPR009100">
    <property type="entry name" value="AcylCoA_DH/oxidase_NM_dom_sf"/>
</dbReference>
<dbReference type="Gene3D" id="2.40.110.10">
    <property type="entry name" value="Butyryl-CoA Dehydrogenase, subunit A, domain 2"/>
    <property type="match status" value="1"/>
</dbReference>
<protein>
    <recommendedName>
        <fullName evidence="4">Acyl-CoA oxidase/dehydrogenase middle domain-containing protein</fullName>
    </recommendedName>
</protein>
<sequence length="439" mass="45611">MNSPTAQVAFDELLTADTLSALMRSTWTWDDRALRRDLAILLVDLDAVRAAAPDQNTAQVDTLRARAHASAARFVAAVLGPKLVADTGNPLRPSFLAEAVDPARFERAAATSFADARKAASEYVTEHTRELDYPAETEWLGLVASDGAKGLSRAMRGYGNSSSASPFFGSIGLAWQTLRAVIGDSTIADEYAEGLLSGRLSATLAAAEQTGSWDPAMVKTRVTETAEGWQITGIKQFVPATEGADVYLVIARSTAGPSLFAVPSSAPGLSVTHLDVIDPTRQLAQLELSSTPATLLGTEGAGGRLMLRAIDLATTALAAEQVGVIEKAMSLLARRSADLTDAPTSETRVAEVTLDHVAAAALWRRALAEDAAGSAGSSAAAAAAHVGCSAAAVRAATAAAELLGPSDETDAILRRALSGSLLFGGPALSHERLLERLGI</sequence>